<organism evidence="6 7">
    <name type="scientific">Jiangella asiatica</name>
    <dbReference type="NCBI Taxonomy" id="2530372"/>
    <lineage>
        <taxon>Bacteria</taxon>
        <taxon>Bacillati</taxon>
        <taxon>Actinomycetota</taxon>
        <taxon>Actinomycetes</taxon>
        <taxon>Jiangellales</taxon>
        <taxon>Jiangellaceae</taxon>
        <taxon>Jiangella</taxon>
    </lineage>
</organism>
<dbReference type="CDD" id="cd16914">
    <property type="entry name" value="EcfT"/>
    <property type="match status" value="1"/>
</dbReference>
<dbReference type="AlphaFoldDB" id="A0A4R5CMZ7"/>
<name>A0A4R5CMZ7_9ACTN</name>
<comment type="subcellular location">
    <subcellularLocation>
        <location evidence="1">Membrane</location>
        <topology evidence="1">Multi-pass membrane protein</topology>
    </subcellularLocation>
</comment>
<comment type="caution">
    <text evidence="6">The sequence shown here is derived from an EMBL/GenBank/DDBJ whole genome shotgun (WGS) entry which is preliminary data.</text>
</comment>
<dbReference type="Proteomes" id="UP000294739">
    <property type="component" value="Unassembled WGS sequence"/>
</dbReference>
<gene>
    <name evidence="6" type="ORF">E1269_28315</name>
</gene>
<keyword evidence="3 5" id="KW-1133">Transmembrane helix</keyword>
<dbReference type="EMBL" id="SMKZ01000064">
    <property type="protein sequence ID" value="TDD98922.1"/>
    <property type="molecule type" value="Genomic_DNA"/>
</dbReference>
<sequence>MTGAYVPGTSPLHRAPAGPKLALLATACTALLLARTPLLVAACAVVVVALYAVGRIGPAAAWAQLRPLRWFVVVLIVVQVLIADVSTAVALTGRLVLAVALAALVTLTTRTTDLMATLERALRPLRRVGVDPARVSLTMSLALRSVPVVAGIAARLREARWARGGRRSARAFAVPLVVGVLRHADAMGEALRARGLDD</sequence>
<dbReference type="PANTHER" id="PTHR33514">
    <property type="entry name" value="PROTEIN ABCI12, CHLOROPLASTIC"/>
    <property type="match status" value="1"/>
</dbReference>
<dbReference type="RefSeq" id="WP_131900975.1">
    <property type="nucleotide sequence ID" value="NZ_SMKZ01000064.1"/>
</dbReference>
<keyword evidence="2 5" id="KW-0812">Transmembrane</keyword>
<evidence type="ECO:0000256" key="2">
    <source>
        <dbReference type="ARBA" id="ARBA00022692"/>
    </source>
</evidence>
<evidence type="ECO:0000256" key="3">
    <source>
        <dbReference type="ARBA" id="ARBA00022989"/>
    </source>
</evidence>
<evidence type="ECO:0000256" key="4">
    <source>
        <dbReference type="ARBA" id="ARBA00023136"/>
    </source>
</evidence>
<evidence type="ECO:0000256" key="1">
    <source>
        <dbReference type="ARBA" id="ARBA00004141"/>
    </source>
</evidence>
<keyword evidence="4 5" id="KW-0472">Membrane</keyword>
<dbReference type="InterPro" id="IPR003339">
    <property type="entry name" value="ABC/ECF_trnsptr_transmembrane"/>
</dbReference>
<evidence type="ECO:0000313" key="6">
    <source>
        <dbReference type="EMBL" id="TDD98922.1"/>
    </source>
</evidence>
<dbReference type="OrthoDB" id="509049at2"/>
<feature type="transmembrane region" description="Helical" evidence="5">
    <location>
        <begin position="38"/>
        <end position="56"/>
    </location>
</feature>
<dbReference type="GO" id="GO:0005886">
    <property type="term" value="C:plasma membrane"/>
    <property type="evidence" value="ECO:0007669"/>
    <property type="project" value="UniProtKB-ARBA"/>
</dbReference>
<dbReference type="InParanoid" id="A0A4R5CMZ7"/>
<dbReference type="Pfam" id="PF02361">
    <property type="entry name" value="CbiQ"/>
    <property type="match status" value="1"/>
</dbReference>
<evidence type="ECO:0000256" key="5">
    <source>
        <dbReference type="SAM" id="Phobius"/>
    </source>
</evidence>
<feature type="transmembrane region" description="Helical" evidence="5">
    <location>
        <begin position="68"/>
        <end position="89"/>
    </location>
</feature>
<feature type="transmembrane region" description="Helical" evidence="5">
    <location>
        <begin position="95"/>
        <end position="118"/>
    </location>
</feature>
<keyword evidence="7" id="KW-1185">Reference proteome</keyword>
<evidence type="ECO:0000313" key="7">
    <source>
        <dbReference type="Proteomes" id="UP000294739"/>
    </source>
</evidence>
<accession>A0A4R5CMZ7</accession>
<proteinExistence type="predicted"/>
<reference evidence="6 7" key="1">
    <citation type="submission" date="2019-03" db="EMBL/GenBank/DDBJ databases">
        <title>Draft genome sequences of novel Actinobacteria.</title>
        <authorList>
            <person name="Sahin N."/>
            <person name="Ay H."/>
            <person name="Saygin H."/>
        </authorList>
    </citation>
    <scope>NUCLEOTIDE SEQUENCE [LARGE SCALE GENOMIC DNA]</scope>
    <source>
        <strain evidence="6 7">5K138</strain>
    </source>
</reference>
<dbReference type="FunCoup" id="A0A4R5CMZ7">
    <property type="interactions" value="34"/>
</dbReference>
<protein>
    <submittedName>
        <fullName evidence="6">Energy-coupling factor transporter transmembrane protein EcfT</fullName>
    </submittedName>
</protein>
<dbReference type="PANTHER" id="PTHR33514:SF13">
    <property type="entry name" value="PROTEIN ABCI12, CHLOROPLASTIC"/>
    <property type="match status" value="1"/>
</dbReference>